<protein>
    <recommendedName>
        <fullName evidence="2">C3H1-type domain-containing protein</fullName>
    </recommendedName>
</protein>
<sequence length="240" mass="28137">MYYNYQTPNFHPQYYSTNPPLQYKKRPCANILKYNSCNDKCTFAHPSDPKYLNILYKDTNLTGDSVSVYINQTQMAICPKFPYLKSIIKAIGYEKNQLYKKAYDEYKNSIILIDEETSNIDCILLKRDINHKIEQFETIPRQENIPQYDIDNTQNINNILVKLIKDSLNIKEIILNASTDEELKKLVFNNLNIAETIKNLIKTDNEFNLIVKKIIKELLNDEELLLCLKDILIKLPEIKS</sequence>
<reference evidence="1" key="1">
    <citation type="journal article" date="2020" name="Nature">
        <title>Giant virus diversity and host interactions through global metagenomics.</title>
        <authorList>
            <person name="Schulz F."/>
            <person name="Roux S."/>
            <person name="Paez-Espino D."/>
            <person name="Jungbluth S."/>
            <person name="Walsh D.A."/>
            <person name="Denef V.J."/>
            <person name="McMahon K.D."/>
            <person name="Konstantinidis K.T."/>
            <person name="Eloe-Fadrosh E.A."/>
            <person name="Kyrpides N.C."/>
            <person name="Woyke T."/>
        </authorList>
    </citation>
    <scope>NUCLEOTIDE SEQUENCE</scope>
    <source>
        <strain evidence="1">GVMAG-M-3300023179-82</strain>
    </source>
</reference>
<proteinExistence type="predicted"/>
<evidence type="ECO:0008006" key="2">
    <source>
        <dbReference type="Google" id="ProtNLM"/>
    </source>
</evidence>
<name>A0A6C0H7R1_9ZZZZ</name>
<dbReference type="AlphaFoldDB" id="A0A6C0H7R1"/>
<evidence type="ECO:0000313" key="1">
    <source>
        <dbReference type="EMBL" id="QHT76612.1"/>
    </source>
</evidence>
<organism evidence="1">
    <name type="scientific">viral metagenome</name>
    <dbReference type="NCBI Taxonomy" id="1070528"/>
    <lineage>
        <taxon>unclassified sequences</taxon>
        <taxon>metagenomes</taxon>
        <taxon>organismal metagenomes</taxon>
    </lineage>
</organism>
<dbReference type="EMBL" id="MN739898">
    <property type="protein sequence ID" value="QHT76612.1"/>
    <property type="molecule type" value="Genomic_DNA"/>
</dbReference>
<accession>A0A6C0H7R1</accession>